<evidence type="ECO:0000256" key="6">
    <source>
        <dbReference type="ARBA" id="ARBA00022679"/>
    </source>
</evidence>
<dbReference type="InterPro" id="IPR000682">
    <property type="entry name" value="PCMT"/>
</dbReference>
<dbReference type="InterPro" id="IPR029063">
    <property type="entry name" value="SAM-dependent_MTases_sf"/>
</dbReference>
<feature type="non-terminal residue" evidence="8">
    <location>
        <position position="93"/>
    </location>
</feature>
<dbReference type="PANTHER" id="PTHR11579">
    <property type="entry name" value="PROTEIN-L-ISOASPARTATE O-METHYLTRANSFERASE"/>
    <property type="match status" value="1"/>
</dbReference>
<keyword evidence="6" id="KW-0808">Transferase</keyword>
<comment type="caution">
    <text evidence="8">The sequence shown here is derived from an EMBL/GenBank/DDBJ whole genome shotgun (WGS) entry which is preliminary data.</text>
</comment>
<dbReference type="EC" id="2.1.1.77" evidence="3"/>
<comment type="subcellular location">
    <subcellularLocation>
        <location evidence="1">Cytoplasm</location>
    </subcellularLocation>
</comment>
<proteinExistence type="inferred from homology"/>
<dbReference type="GO" id="GO:0005737">
    <property type="term" value="C:cytoplasm"/>
    <property type="evidence" value="ECO:0007669"/>
    <property type="project" value="UniProtKB-SubCell"/>
</dbReference>
<keyword evidence="5" id="KW-0489">Methyltransferase</keyword>
<evidence type="ECO:0000256" key="5">
    <source>
        <dbReference type="ARBA" id="ARBA00022603"/>
    </source>
</evidence>
<dbReference type="Pfam" id="PF01135">
    <property type="entry name" value="PCMT"/>
    <property type="match status" value="1"/>
</dbReference>
<evidence type="ECO:0000313" key="8">
    <source>
        <dbReference type="EMBL" id="GAF92343.1"/>
    </source>
</evidence>
<dbReference type="PANTHER" id="PTHR11579:SF0">
    <property type="entry name" value="PROTEIN-L-ISOASPARTATE(D-ASPARTATE) O-METHYLTRANSFERASE"/>
    <property type="match status" value="1"/>
</dbReference>
<keyword evidence="4" id="KW-0963">Cytoplasm</keyword>
<evidence type="ECO:0000256" key="1">
    <source>
        <dbReference type="ARBA" id="ARBA00004496"/>
    </source>
</evidence>
<sequence length="93" mass="11184">MSDENQQEEEWLDRRRRMIEYQIRPRGVRDQRVLEAMMTVPRERFIPPSLQEEAYEDRALPIRHGQTISQPFIVAYMTERLAPMPNDRVLEIG</sequence>
<evidence type="ECO:0000256" key="7">
    <source>
        <dbReference type="ARBA" id="ARBA00022691"/>
    </source>
</evidence>
<gene>
    <name evidence="8" type="ORF">S01H1_22841</name>
</gene>
<accession>X0TFJ0</accession>
<evidence type="ECO:0000256" key="2">
    <source>
        <dbReference type="ARBA" id="ARBA00005369"/>
    </source>
</evidence>
<dbReference type="GO" id="GO:0032259">
    <property type="term" value="P:methylation"/>
    <property type="evidence" value="ECO:0007669"/>
    <property type="project" value="UniProtKB-KW"/>
</dbReference>
<dbReference type="SUPFAM" id="SSF53335">
    <property type="entry name" value="S-adenosyl-L-methionine-dependent methyltransferases"/>
    <property type="match status" value="1"/>
</dbReference>
<keyword evidence="7" id="KW-0949">S-adenosyl-L-methionine</keyword>
<comment type="similarity">
    <text evidence="2">Belongs to the methyltransferase superfamily. L-isoaspartyl/D-aspartyl protein methyltransferase family.</text>
</comment>
<evidence type="ECO:0000256" key="3">
    <source>
        <dbReference type="ARBA" id="ARBA00011890"/>
    </source>
</evidence>
<dbReference type="AlphaFoldDB" id="X0TFJ0"/>
<reference evidence="8" key="1">
    <citation type="journal article" date="2014" name="Front. Microbiol.">
        <title>High frequency of phylogenetically diverse reductive dehalogenase-homologous genes in deep subseafloor sedimentary metagenomes.</title>
        <authorList>
            <person name="Kawai M."/>
            <person name="Futagami T."/>
            <person name="Toyoda A."/>
            <person name="Takaki Y."/>
            <person name="Nishi S."/>
            <person name="Hori S."/>
            <person name="Arai W."/>
            <person name="Tsubouchi T."/>
            <person name="Morono Y."/>
            <person name="Uchiyama I."/>
            <person name="Ito T."/>
            <person name="Fujiyama A."/>
            <person name="Inagaki F."/>
            <person name="Takami H."/>
        </authorList>
    </citation>
    <scope>NUCLEOTIDE SEQUENCE</scope>
    <source>
        <strain evidence="8">Expedition CK06-06</strain>
    </source>
</reference>
<organism evidence="8">
    <name type="scientific">marine sediment metagenome</name>
    <dbReference type="NCBI Taxonomy" id="412755"/>
    <lineage>
        <taxon>unclassified sequences</taxon>
        <taxon>metagenomes</taxon>
        <taxon>ecological metagenomes</taxon>
    </lineage>
</organism>
<dbReference type="GO" id="GO:0004719">
    <property type="term" value="F:protein-L-isoaspartate (D-aspartate) O-methyltransferase activity"/>
    <property type="evidence" value="ECO:0007669"/>
    <property type="project" value="UniProtKB-EC"/>
</dbReference>
<dbReference type="Gene3D" id="3.40.50.150">
    <property type="entry name" value="Vaccinia Virus protein VP39"/>
    <property type="match status" value="1"/>
</dbReference>
<name>X0TFJ0_9ZZZZ</name>
<dbReference type="EMBL" id="BARS01012996">
    <property type="protein sequence ID" value="GAF92343.1"/>
    <property type="molecule type" value="Genomic_DNA"/>
</dbReference>
<protein>
    <recommendedName>
        <fullName evidence="3">protein-L-isoaspartate(D-aspartate) O-methyltransferase</fullName>
        <ecNumber evidence="3">2.1.1.77</ecNumber>
    </recommendedName>
</protein>
<evidence type="ECO:0000256" key="4">
    <source>
        <dbReference type="ARBA" id="ARBA00022490"/>
    </source>
</evidence>